<dbReference type="Proteomes" id="UP001196509">
    <property type="component" value="Unassembled WGS sequence"/>
</dbReference>
<dbReference type="Gene3D" id="3.40.50.150">
    <property type="entry name" value="Vaccinia Virus protein VP39"/>
    <property type="match status" value="1"/>
</dbReference>
<dbReference type="InterPro" id="IPR029063">
    <property type="entry name" value="SAM-dependent_MTases_sf"/>
</dbReference>
<sequence>MNSAAHAELMDGTYRHQRHIYDLSRKYYLLGRDRMIDAMEMPRGADVLELGCGTGRNLAAVAKRWPNARLHGLDISAEMLASAGNTAQRSGLEMKLVQGDASSFDPEELFGKPAFDRVFISYALSMIPAWEETIDAAMAALSPQGSLHIVDFGQQERLPSLFRSALHAWLARFHVNPRATLFDVVEGKAEKAGLKARSERLYRGYTWHMIVSQA</sequence>
<name>A0AAE2ZGG1_9HYPH</name>
<dbReference type="CDD" id="cd02440">
    <property type="entry name" value="AdoMet_MTases"/>
    <property type="match status" value="1"/>
</dbReference>
<comment type="caution">
    <text evidence="2">The sequence shown here is derived from an EMBL/GenBank/DDBJ whole genome shotgun (WGS) entry which is preliminary data.</text>
</comment>
<proteinExistence type="predicted"/>
<dbReference type="AlphaFoldDB" id="A0AAE2ZGG1"/>
<dbReference type="SUPFAM" id="SSF53335">
    <property type="entry name" value="S-adenosyl-L-methionine-dependent methyltransferases"/>
    <property type="match status" value="1"/>
</dbReference>
<evidence type="ECO:0000259" key="1">
    <source>
        <dbReference type="Pfam" id="PF13649"/>
    </source>
</evidence>
<dbReference type="InterPro" id="IPR041698">
    <property type="entry name" value="Methyltransf_25"/>
</dbReference>
<evidence type="ECO:0000313" key="2">
    <source>
        <dbReference type="EMBL" id="MBW8635741.1"/>
    </source>
</evidence>
<dbReference type="RefSeq" id="WP_220226462.1">
    <property type="nucleotide sequence ID" value="NZ_JAICBX010000001.1"/>
</dbReference>
<accession>A0AAE2ZGG1</accession>
<dbReference type="EMBL" id="JAICBX010000001">
    <property type="protein sequence ID" value="MBW8635741.1"/>
    <property type="molecule type" value="Genomic_DNA"/>
</dbReference>
<dbReference type="PANTHER" id="PTHR47473">
    <property type="entry name" value="BTA1P"/>
    <property type="match status" value="1"/>
</dbReference>
<dbReference type="PANTHER" id="PTHR47473:SF1">
    <property type="entry name" value="METHYLTRANSFERASE DOMAIN-CONTAINING PROTEIN"/>
    <property type="match status" value="1"/>
</dbReference>
<gene>
    <name evidence="2" type="ORF">K1W69_00965</name>
</gene>
<dbReference type="GO" id="GO:0032259">
    <property type="term" value="P:methylation"/>
    <property type="evidence" value="ECO:0007669"/>
    <property type="project" value="UniProtKB-KW"/>
</dbReference>
<reference evidence="2" key="1">
    <citation type="submission" date="2021-08" db="EMBL/GenBank/DDBJ databases">
        <title>Hoeflea bacterium WL0058 sp. nov., isolated from the sediment.</title>
        <authorList>
            <person name="Wang L."/>
            <person name="Zhang D."/>
        </authorList>
    </citation>
    <scope>NUCLEOTIDE SEQUENCE</scope>
    <source>
        <strain evidence="2">WL0058</strain>
    </source>
</reference>
<evidence type="ECO:0000313" key="3">
    <source>
        <dbReference type="Proteomes" id="UP001196509"/>
    </source>
</evidence>
<keyword evidence="3" id="KW-1185">Reference proteome</keyword>
<feature type="domain" description="Methyltransferase" evidence="1">
    <location>
        <begin position="47"/>
        <end position="145"/>
    </location>
</feature>
<organism evidence="2 3">
    <name type="scientific">Flavimaribacter sediminis</name>
    <dbReference type="NCBI Taxonomy" id="2865987"/>
    <lineage>
        <taxon>Bacteria</taxon>
        <taxon>Pseudomonadati</taxon>
        <taxon>Pseudomonadota</taxon>
        <taxon>Alphaproteobacteria</taxon>
        <taxon>Hyphomicrobiales</taxon>
        <taxon>Rhizobiaceae</taxon>
        <taxon>Flavimaribacter</taxon>
    </lineage>
</organism>
<keyword evidence="2" id="KW-0489">Methyltransferase</keyword>
<dbReference type="GO" id="GO:0008168">
    <property type="term" value="F:methyltransferase activity"/>
    <property type="evidence" value="ECO:0007669"/>
    <property type="project" value="UniProtKB-KW"/>
</dbReference>
<dbReference type="Pfam" id="PF13649">
    <property type="entry name" value="Methyltransf_25"/>
    <property type="match status" value="1"/>
</dbReference>
<protein>
    <submittedName>
        <fullName evidence="2">Class I SAM-dependent methyltransferase</fullName>
    </submittedName>
</protein>
<keyword evidence="2" id="KW-0808">Transferase</keyword>